<name>F9RQ13_9VIBR</name>
<evidence type="ECO:0000313" key="2">
    <source>
        <dbReference type="Proteomes" id="UP000004349"/>
    </source>
</evidence>
<organism evidence="1 2">
    <name type="scientific">Vibrio scophthalmi LMG 19158</name>
    <dbReference type="NCBI Taxonomy" id="870967"/>
    <lineage>
        <taxon>Bacteria</taxon>
        <taxon>Pseudomonadati</taxon>
        <taxon>Pseudomonadota</taxon>
        <taxon>Gammaproteobacteria</taxon>
        <taxon>Vibrionales</taxon>
        <taxon>Vibrionaceae</taxon>
        <taxon>Vibrio</taxon>
    </lineage>
</organism>
<dbReference type="Proteomes" id="UP000004349">
    <property type="component" value="Unassembled WGS sequence"/>
</dbReference>
<gene>
    <name evidence="1" type="ORF">VIS19158_11263</name>
</gene>
<dbReference type="EMBL" id="AFWE01000156">
    <property type="protein sequence ID" value="EGU34615.1"/>
    <property type="molecule type" value="Genomic_DNA"/>
</dbReference>
<evidence type="ECO:0000313" key="1">
    <source>
        <dbReference type="EMBL" id="EGU34615.1"/>
    </source>
</evidence>
<reference evidence="1 2" key="1">
    <citation type="journal article" date="2012" name="Int. J. Syst. Evol. Microbiol.">
        <title>Vibrio caribbeanicus sp. nov., isolated from the marine sponge Scleritoderma cyanea.</title>
        <authorList>
            <person name="Hoffmann M."/>
            <person name="Monday S.R."/>
            <person name="Allard M.W."/>
            <person name="Strain E.A."/>
            <person name="Whittaker P."/>
            <person name="Naum M."/>
            <person name="McCarthy P.J."/>
            <person name="Lopez J.V."/>
            <person name="Fischer M."/>
            <person name="Brown E.W."/>
        </authorList>
    </citation>
    <scope>NUCLEOTIDE SEQUENCE [LARGE SCALE GENOMIC DNA]</scope>
    <source>
        <strain evidence="1 2">LMG 19158</strain>
    </source>
</reference>
<protein>
    <submittedName>
        <fullName evidence="1">Uncharacterized protein</fullName>
    </submittedName>
</protein>
<comment type="caution">
    <text evidence="1">The sequence shown here is derived from an EMBL/GenBank/DDBJ whole genome shotgun (WGS) entry which is preliminary data.</text>
</comment>
<accession>F9RQ13</accession>
<dbReference type="AlphaFoldDB" id="F9RQ13"/>
<proteinExistence type="predicted"/>
<sequence length="36" mass="4226">MNKYTPEVLIQLFDTFEENNWRGEHDVSASLNVSLQ</sequence>